<proteinExistence type="predicted"/>
<dbReference type="OrthoDB" id="5415111at2"/>
<dbReference type="EMBL" id="PDJC01000001">
    <property type="protein sequence ID" value="PFG17038.1"/>
    <property type="molecule type" value="Genomic_DNA"/>
</dbReference>
<dbReference type="Gene3D" id="3.10.129.10">
    <property type="entry name" value="Hotdog Thioesterase"/>
    <property type="match status" value="1"/>
</dbReference>
<sequence length="141" mass="14836">MPISEAHVGRSYPATSPYEVTGPKIAEFATALGEPDNPAYHGTDAIAPPTFAVVLAGAAWSSLFADPELELSLARTVHVDQGFRWSRPLRRGDQVTAQLTIEKVRVRGSAAFITIAVALATTAGEPVAVASSTLLHQGEAQ</sequence>
<keyword evidence="3" id="KW-1185">Reference proteome</keyword>
<dbReference type="CDD" id="cd03441">
    <property type="entry name" value="R_hydratase_like"/>
    <property type="match status" value="1"/>
</dbReference>
<feature type="domain" description="FAS1-like dehydratase" evidence="1">
    <location>
        <begin position="6"/>
        <end position="128"/>
    </location>
</feature>
<reference evidence="2 3" key="1">
    <citation type="submission" date="2017-10" db="EMBL/GenBank/DDBJ databases">
        <title>Sequencing the genomes of 1000 actinobacteria strains.</title>
        <authorList>
            <person name="Klenk H.-P."/>
        </authorList>
    </citation>
    <scope>NUCLEOTIDE SEQUENCE [LARGE SCALE GENOMIC DNA]</scope>
    <source>
        <strain evidence="2 3">DSM 15597</strain>
    </source>
</reference>
<dbReference type="SUPFAM" id="SSF54637">
    <property type="entry name" value="Thioesterase/thiol ester dehydrase-isomerase"/>
    <property type="match status" value="1"/>
</dbReference>
<dbReference type="InterPro" id="IPR039569">
    <property type="entry name" value="FAS1-like_DH_region"/>
</dbReference>
<evidence type="ECO:0000313" key="2">
    <source>
        <dbReference type="EMBL" id="PFG17038.1"/>
    </source>
</evidence>
<dbReference type="Pfam" id="PF13452">
    <property type="entry name" value="FAS1_DH_region"/>
    <property type="match status" value="1"/>
</dbReference>
<evidence type="ECO:0000313" key="3">
    <source>
        <dbReference type="Proteomes" id="UP000226079"/>
    </source>
</evidence>
<protein>
    <submittedName>
        <fullName evidence="2">Acyl dehydratase</fullName>
    </submittedName>
</protein>
<comment type="caution">
    <text evidence="2">The sequence shown here is derived from an EMBL/GenBank/DDBJ whole genome shotgun (WGS) entry which is preliminary data.</text>
</comment>
<dbReference type="RefSeq" id="WP_098460508.1">
    <property type="nucleotide sequence ID" value="NZ_PDJC01000001.1"/>
</dbReference>
<evidence type="ECO:0000259" key="1">
    <source>
        <dbReference type="Pfam" id="PF13452"/>
    </source>
</evidence>
<name>A0A2A9CRP0_9ACTN</name>
<dbReference type="AlphaFoldDB" id="A0A2A9CRP0"/>
<dbReference type="InterPro" id="IPR016709">
    <property type="entry name" value="HadA-like"/>
</dbReference>
<dbReference type="InterPro" id="IPR029069">
    <property type="entry name" value="HotDog_dom_sf"/>
</dbReference>
<accession>A0A2A9CRP0</accession>
<dbReference type="Proteomes" id="UP000226079">
    <property type="component" value="Unassembled WGS sequence"/>
</dbReference>
<gene>
    <name evidence="2" type="ORF">ATK74_1595</name>
</gene>
<dbReference type="PIRSF" id="PIRSF018072">
    <property type="entry name" value="UCP018072"/>
    <property type="match status" value="1"/>
</dbReference>
<organism evidence="2 3">
    <name type="scientific">Propionicimonas paludicola</name>
    <dbReference type="NCBI Taxonomy" id="185243"/>
    <lineage>
        <taxon>Bacteria</taxon>
        <taxon>Bacillati</taxon>
        <taxon>Actinomycetota</taxon>
        <taxon>Actinomycetes</taxon>
        <taxon>Propionibacteriales</taxon>
        <taxon>Nocardioidaceae</taxon>
        <taxon>Propionicimonas</taxon>
    </lineage>
</organism>